<evidence type="ECO:0000313" key="9">
    <source>
        <dbReference type="EMBL" id="WZL77088.1"/>
    </source>
</evidence>
<evidence type="ECO:0000256" key="6">
    <source>
        <dbReference type="ARBA" id="ARBA00023136"/>
    </source>
</evidence>
<dbReference type="PROSITE" id="PS50928">
    <property type="entry name" value="ABC_TM1"/>
    <property type="match status" value="1"/>
</dbReference>
<comment type="subcellular location">
    <subcellularLocation>
        <location evidence="1 7">Cell membrane</location>
        <topology evidence="1 7">Multi-pass membrane protein</topology>
    </subcellularLocation>
</comment>
<evidence type="ECO:0000256" key="1">
    <source>
        <dbReference type="ARBA" id="ARBA00004651"/>
    </source>
</evidence>
<organism evidence="9 10">
    <name type="scientific">Thermatribacter velox</name>
    <dbReference type="NCBI Taxonomy" id="3039681"/>
    <lineage>
        <taxon>Bacteria</taxon>
        <taxon>Pseudomonadati</taxon>
        <taxon>Atribacterota</taxon>
        <taxon>Atribacteria</taxon>
        <taxon>Atribacterales</taxon>
        <taxon>Thermatribacteraceae</taxon>
        <taxon>Thermatribacter</taxon>
    </lineage>
</organism>
<dbReference type="CDD" id="cd06261">
    <property type="entry name" value="TM_PBP2"/>
    <property type="match status" value="1"/>
</dbReference>
<feature type="transmembrane region" description="Helical" evidence="7">
    <location>
        <begin position="251"/>
        <end position="273"/>
    </location>
</feature>
<gene>
    <name evidence="9" type="ORF">QBE54_05075</name>
</gene>
<accession>A0ABZ2YGY2</accession>
<proteinExistence type="inferred from homology"/>
<keyword evidence="10" id="KW-1185">Reference proteome</keyword>
<dbReference type="InterPro" id="IPR000515">
    <property type="entry name" value="MetI-like"/>
</dbReference>
<dbReference type="RefSeq" id="WP_369019254.1">
    <property type="nucleotide sequence ID" value="NZ_CP121689.1"/>
</dbReference>
<dbReference type="Gene3D" id="1.10.3720.10">
    <property type="entry name" value="MetI-like"/>
    <property type="match status" value="1"/>
</dbReference>
<dbReference type="SUPFAM" id="SSF161098">
    <property type="entry name" value="MetI-like"/>
    <property type="match status" value="1"/>
</dbReference>
<dbReference type="InterPro" id="IPR051393">
    <property type="entry name" value="ABC_transporter_permease"/>
</dbReference>
<dbReference type="PANTHER" id="PTHR30193:SF37">
    <property type="entry name" value="INNER MEMBRANE ABC TRANSPORTER PERMEASE PROTEIN YCJO"/>
    <property type="match status" value="1"/>
</dbReference>
<dbReference type="EMBL" id="CP121689">
    <property type="protein sequence ID" value="WZL77088.1"/>
    <property type="molecule type" value="Genomic_DNA"/>
</dbReference>
<feature type="transmembrane region" description="Helical" evidence="7">
    <location>
        <begin position="64"/>
        <end position="85"/>
    </location>
</feature>
<protein>
    <submittedName>
        <fullName evidence="9">Sugar ABC transporter permease</fullName>
    </submittedName>
</protein>
<reference evidence="9 10" key="1">
    <citation type="submission" date="2023-03" db="EMBL/GenBank/DDBJ databases">
        <title>Novel Species.</title>
        <authorList>
            <person name="Ma S."/>
        </authorList>
    </citation>
    <scope>NUCLEOTIDE SEQUENCE [LARGE SCALE GENOMIC DNA]</scope>
    <source>
        <strain evidence="9 10">B11</strain>
    </source>
</reference>
<sequence length="283" mass="32334">MKYTLILPIVIFVLALAIFPLIFSIYMSLSKWNPATQHLKFIAFKNFIDMFNDPRFIHAFKLSFAYVGTVICIELVLGIIIANLLQREIAGKNFLRVAYMLPMLLSPVAISYAWKMILDYKRGPLNYFLGWLGIAPIEWLGKGDTAFWSLVMVDVWQWTPFMIFTILAAFESIPEELLEAAVVDGASHARVFFEITLPTALPIIITVILLRTIDAFKVFDTVYILTGGGPGTATETLNFYIYLKGFRAFNLGYGTAMSWFQLIIIIIMFTYFMKFMRKTGAMR</sequence>
<evidence type="ECO:0000256" key="4">
    <source>
        <dbReference type="ARBA" id="ARBA00022692"/>
    </source>
</evidence>
<name>A0ABZ2YGY2_9BACT</name>
<evidence type="ECO:0000259" key="8">
    <source>
        <dbReference type="PROSITE" id="PS50928"/>
    </source>
</evidence>
<evidence type="ECO:0000256" key="3">
    <source>
        <dbReference type="ARBA" id="ARBA00022475"/>
    </source>
</evidence>
<feature type="transmembrane region" description="Helical" evidence="7">
    <location>
        <begin position="147"/>
        <end position="170"/>
    </location>
</feature>
<feature type="transmembrane region" description="Helical" evidence="7">
    <location>
        <begin position="191"/>
        <end position="213"/>
    </location>
</feature>
<keyword evidence="5 7" id="KW-1133">Transmembrane helix</keyword>
<keyword evidence="3" id="KW-1003">Cell membrane</keyword>
<feature type="transmembrane region" description="Helical" evidence="7">
    <location>
        <begin position="97"/>
        <end position="118"/>
    </location>
</feature>
<comment type="similarity">
    <text evidence="7">Belongs to the binding-protein-dependent transport system permease family.</text>
</comment>
<dbReference type="Proteomes" id="UP001461341">
    <property type="component" value="Chromosome"/>
</dbReference>
<feature type="domain" description="ABC transmembrane type-1" evidence="8">
    <location>
        <begin position="60"/>
        <end position="274"/>
    </location>
</feature>
<feature type="transmembrane region" description="Helical" evidence="7">
    <location>
        <begin position="6"/>
        <end position="29"/>
    </location>
</feature>
<keyword evidence="2 7" id="KW-0813">Transport</keyword>
<dbReference type="InterPro" id="IPR035906">
    <property type="entry name" value="MetI-like_sf"/>
</dbReference>
<dbReference type="PANTHER" id="PTHR30193">
    <property type="entry name" value="ABC TRANSPORTER PERMEASE PROTEIN"/>
    <property type="match status" value="1"/>
</dbReference>
<keyword evidence="4 7" id="KW-0812">Transmembrane</keyword>
<keyword evidence="6 7" id="KW-0472">Membrane</keyword>
<evidence type="ECO:0000256" key="5">
    <source>
        <dbReference type="ARBA" id="ARBA00022989"/>
    </source>
</evidence>
<dbReference type="Pfam" id="PF00528">
    <property type="entry name" value="BPD_transp_1"/>
    <property type="match status" value="1"/>
</dbReference>
<evidence type="ECO:0000256" key="2">
    <source>
        <dbReference type="ARBA" id="ARBA00022448"/>
    </source>
</evidence>
<evidence type="ECO:0000256" key="7">
    <source>
        <dbReference type="RuleBase" id="RU363032"/>
    </source>
</evidence>
<evidence type="ECO:0000313" key="10">
    <source>
        <dbReference type="Proteomes" id="UP001461341"/>
    </source>
</evidence>